<dbReference type="EMBL" id="JBIACK010000003">
    <property type="protein sequence ID" value="MFE8700791.1"/>
    <property type="molecule type" value="Genomic_DNA"/>
</dbReference>
<dbReference type="InterPro" id="IPR000160">
    <property type="entry name" value="GGDEF_dom"/>
</dbReference>
<evidence type="ECO:0000259" key="1">
    <source>
        <dbReference type="PROSITE" id="PS50887"/>
    </source>
</evidence>
<organism evidence="2 3">
    <name type="scientific">Cytobacillus spartinae</name>
    <dbReference type="NCBI Taxonomy" id="3299023"/>
    <lineage>
        <taxon>Bacteria</taxon>
        <taxon>Bacillati</taxon>
        <taxon>Bacillota</taxon>
        <taxon>Bacilli</taxon>
        <taxon>Bacillales</taxon>
        <taxon>Bacillaceae</taxon>
        <taxon>Cytobacillus</taxon>
    </lineage>
</organism>
<feature type="domain" description="GGDEF" evidence="1">
    <location>
        <begin position="699"/>
        <end position="830"/>
    </location>
</feature>
<keyword evidence="3" id="KW-1185">Reference proteome</keyword>
<dbReference type="SMART" id="SM00267">
    <property type="entry name" value="GGDEF"/>
    <property type="match status" value="1"/>
</dbReference>
<dbReference type="Gene3D" id="3.30.70.270">
    <property type="match status" value="1"/>
</dbReference>
<dbReference type="NCBIfam" id="TIGR00254">
    <property type="entry name" value="GGDEF"/>
    <property type="match status" value="1"/>
</dbReference>
<sequence>MHDVNEKGNIKVAKASHCEEAGQGRDALASRLLKARKAYREGFFSDAKESIEEAFVLYKNYVDREPPLSVQLMFGNVLEKSGNLKHALTLFNKQYMQHHSIYAFIRVGYISIDLRDLSLLKQYENSYLKRLHSPSVSTFEKLQLQVILGYFYSYTGRDTSLIHEMVRYHKANSMMLREKLKIEDYIRWIYNLHILQLLNGSTWEERAPFIYEAESLAEQSHQPSMLMNIYNLMGIGLLEENVIKAKEYMLKSRDLALKLGNKQHEMATNSNLFMFYQYLGDTSHALELADQSKALGKSINSNFNEMNLVKLYYLIEDYPRALKLIHELKPNLRSTNLTIARVDALVFQFKIYLRQNEEKKAKRLWPFVKKMCEKHKDQVNQLLLQCQYDSLLKQYDQTISIATKCLEKENLTVELKIEFLMILLDSLIKTGQEEAFAKYVYSFEKLVYNKGYFGYLSYVYYYKGLFYLETKSYIQARLYFIRAKSYFTRVTNLLRQTEMERNIKAIDQLLLEISSNKQLELMNLLTNNEIMFDSIRLVHSANHLEDVCKNITKVLHENMTFDEVYFHFIIDRKRTKTLFVSDKLQSEEVTDEKVDATLTKVIKEKRVSHLQFGNSYFNGFPIFSNEKEVVAIVLIKNQKILSGESFYYLEQFLQFTSPKIENVIFNELVHVDDLTNLYNRNFFIKRLQEEFHKTTDYQNDLSFIMLDIDNFRYVNNQFGHAEGDRILEKVAKAIQHSVRSGDIVGRYGGEELIVILPNTYSEMAMGVAHRILNEIRKIYVNDTYQITASVGVSSVDKDSPTTMQELIDKADLAERYAKEQGKNRVCCYWEIS</sequence>
<dbReference type="CDD" id="cd01949">
    <property type="entry name" value="GGDEF"/>
    <property type="match status" value="1"/>
</dbReference>
<dbReference type="InterPro" id="IPR029787">
    <property type="entry name" value="Nucleotide_cyclase"/>
</dbReference>
<keyword evidence="2" id="KW-0808">Transferase</keyword>
<comment type="caution">
    <text evidence="2">The sequence shown here is derived from an EMBL/GenBank/DDBJ whole genome shotgun (WGS) entry which is preliminary data.</text>
</comment>
<dbReference type="Gene3D" id="1.25.40.10">
    <property type="entry name" value="Tetratricopeptide repeat domain"/>
    <property type="match status" value="1"/>
</dbReference>
<proteinExistence type="predicted"/>
<dbReference type="RefSeq" id="WP_389360308.1">
    <property type="nucleotide sequence ID" value="NZ_JBIACK010000003.1"/>
</dbReference>
<dbReference type="Pfam" id="PF00990">
    <property type="entry name" value="GGDEF"/>
    <property type="match status" value="1"/>
</dbReference>
<protein>
    <submittedName>
        <fullName evidence="2">Diguanylate cyclase</fullName>
        <ecNumber evidence="2">2.7.7.65</ecNumber>
    </submittedName>
</protein>
<dbReference type="SUPFAM" id="SSF48452">
    <property type="entry name" value="TPR-like"/>
    <property type="match status" value="1"/>
</dbReference>
<evidence type="ECO:0000313" key="2">
    <source>
        <dbReference type="EMBL" id="MFE8700791.1"/>
    </source>
</evidence>
<gene>
    <name evidence="2" type="ORF">ACFYKX_09205</name>
</gene>
<accession>A0ABW6K9A3</accession>
<dbReference type="PANTHER" id="PTHR45138:SF9">
    <property type="entry name" value="DIGUANYLATE CYCLASE DGCM-RELATED"/>
    <property type="match status" value="1"/>
</dbReference>
<dbReference type="PANTHER" id="PTHR45138">
    <property type="entry name" value="REGULATORY COMPONENTS OF SENSORY TRANSDUCTION SYSTEM"/>
    <property type="match status" value="1"/>
</dbReference>
<dbReference type="SUPFAM" id="SSF55073">
    <property type="entry name" value="Nucleotide cyclase"/>
    <property type="match status" value="1"/>
</dbReference>
<keyword evidence="2" id="KW-0548">Nucleotidyltransferase</keyword>
<dbReference type="InterPro" id="IPR043128">
    <property type="entry name" value="Rev_trsase/Diguanyl_cyclase"/>
</dbReference>
<dbReference type="InterPro" id="IPR011990">
    <property type="entry name" value="TPR-like_helical_dom_sf"/>
</dbReference>
<evidence type="ECO:0000313" key="3">
    <source>
        <dbReference type="Proteomes" id="UP001601059"/>
    </source>
</evidence>
<dbReference type="Proteomes" id="UP001601059">
    <property type="component" value="Unassembled WGS sequence"/>
</dbReference>
<dbReference type="PROSITE" id="PS50887">
    <property type="entry name" value="GGDEF"/>
    <property type="match status" value="1"/>
</dbReference>
<dbReference type="EC" id="2.7.7.65" evidence="2"/>
<reference evidence="2 3" key="1">
    <citation type="submission" date="2024-08" db="EMBL/GenBank/DDBJ databases">
        <title>Two novel Cytobacillus novel species.</title>
        <authorList>
            <person name="Liu G."/>
        </authorList>
    </citation>
    <scope>NUCLEOTIDE SEQUENCE [LARGE SCALE GENOMIC DNA]</scope>
    <source>
        <strain evidence="2 3">FJAT-54145</strain>
    </source>
</reference>
<dbReference type="GO" id="GO:0052621">
    <property type="term" value="F:diguanylate cyclase activity"/>
    <property type="evidence" value="ECO:0007669"/>
    <property type="project" value="UniProtKB-EC"/>
</dbReference>
<name>A0ABW6K9A3_9BACI</name>
<dbReference type="InterPro" id="IPR050469">
    <property type="entry name" value="Diguanylate_Cyclase"/>
</dbReference>